<evidence type="ECO:0000256" key="1">
    <source>
        <dbReference type="SAM" id="MobiDB-lite"/>
    </source>
</evidence>
<accession>A0A5K7X2F3</accession>
<evidence type="ECO:0000313" key="2">
    <source>
        <dbReference type="EMBL" id="BBO30828.1"/>
    </source>
</evidence>
<proteinExistence type="predicted"/>
<dbReference type="Proteomes" id="UP000326837">
    <property type="component" value="Chromosome"/>
</dbReference>
<keyword evidence="3" id="KW-1185">Reference proteome</keyword>
<dbReference type="AlphaFoldDB" id="A0A5K7X2F3"/>
<gene>
    <name evidence="2" type="ORF">PLANPX_0440</name>
</gene>
<organism evidence="2 3">
    <name type="scientific">Lacipirellula parvula</name>
    <dbReference type="NCBI Taxonomy" id="2650471"/>
    <lineage>
        <taxon>Bacteria</taxon>
        <taxon>Pseudomonadati</taxon>
        <taxon>Planctomycetota</taxon>
        <taxon>Planctomycetia</taxon>
        <taxon>Pirellulales</taxon>
        <taxon>Lacipirellulaceae</taxon>
        <taxon>Lacipirellula</taxon>
    </lineage>
</organism>
<evidence type="ECO:0000313" key="3">
    <source>
        <dbReference type="Proteomes" id="UP000326837"/>
    </source>
</evidence>
<protein>
    <submittedName>
        <fullName evidence="2">Uncharacterized protein</fullName>
    </submittedName>
</protein>
<sequence length="63" mass="6635">MDSLSMGGATPGRSPGLGGISRISGRLATQMRGFHPLPNPPLKGEGATPPAWQPKDWQLTTDH</sequence>
<name>A0A5K7X2F3_9BACT</name>
<reference evidence="3" key="1">
    <citation type="submission" date="2019-10" db="EMBL/GenBank/DDBJ databases">
        <title>Lacipirellula parvula gen. nov., sp. nov., representing a lineage of planctomycetes widespread in freshwater anoxic habitats, and description of the family Lacipirellulaceae.</title>
        <authorList>
            <person name="Dedysh S.N."/>
            <person name="Kulichevskaya I.S."/>
            <person name="Beletsky A.V."/>
            <person name="Rakitin A.L."/>
            <person name="Mardanov A.V."/>
            <person name="Ivanova A.A."/>
            <person name="Saltykova V.X."/>
            <person name="Rijpstra W.I.C."/>
            <person name="Sinninghe Damste J.S."/>
            <person name="Ravin N.V."/>
        </authorList>
    </citation>
    <scope>NUCLEOTIDE SEQUENCE [LARGE SCALE GENOMIC DNA]</scope>
    <source>
        <strain evidence="3">PX69</strain>
    </source>
</reference>
<dbReference type="KEGG" id="lpav:PLANPX_0440"/>
<dbReference type="EMBL" id="AP021861">
    <property type="protein sequence ID" value="BBO30828.1"/>
    <property type="molecule type" value="Genomic_DNA"/>
</dbReference>
<feature type="region of interest" description="Disordered" evidence="1">
    <location>
        <begin position="1"/>
        <end position="63"/>
    </location>
</feature>